<evidence type="ECO:0000256" key="12">
    <source>
        <dbReference type="HAMAP-Rule" id="MF_00068"/>
    </source>
</evidence>
<comment type="catalytic activity">
    <reaction evidence="4 12">
        <text>N-acetyl-D-muramate 6-phosphate + H2O = N-acetyl-D-glucosamine 6-phosphate + (R)-lactate</text>
        <dbReference type="Rhea" id="RHEA:26410"/>
        <dbReference type="ChEBI" id="CHEBI:15377"/>
        <dbReference type="ChEBI" id="CHEBI:16004"/>
        <dbReference type="ChEBI" id="CHEBI:57513"/>
        <dbReference type="ChEBI" id="CHEBI:58722"/>
        <dbReference type="EC" id="4.2.1.126"/>
    </reaction>
</comment>
<evidence type="ECO:0000313" key="15">
    <source>
        <dbReference type="Proteomes" id="UP000724672"/>
    </source>
</evidence>
<keyword evidence="2 12" id="KW-0456">Lyase</keyword>
<dbReference type="InterPro" id="IPR040190">
    <property type="entry name" value="MURQ/GCKR"/>
</dbReference>
<dbReference type="CDD" id="cd05007">
    <property type="entry name" value="SIS_Etherase"/>
    <property type="match status" value="1"/>
</dbReference>
<reference evidence="14" key="1">
    <citation type="submission" date="2019-12" db="EMBL/GenBank/DDBJ databases">
        <title>Clostridiaceae gen. nov. sp. nov., isolated from sediment in Xinjiang, China.</title>
        <authorList>
            <person name="Zhang R."/>
        </authorList>
    </citation>
    <scope>NUCLEOTIDE SEQUENCE</scope>
    <source>
        <strain evidence="14">D2Q-11</strain>
    </source>
</reference>
<comment type="function">
    <text evidence="12">Specifically catalyzes the cleavage of the D-lactyl ether substituent of MurNAc 6-phosphate, producing GlcNAc 6-phosphate and D-lactate.</text>
</comment>
<organism evidence="14 15">
    <name type="scientific">Anaeromonas frigoriresistens</name>
    <dbReference type="NCBI Taxonomy" id="2683708"/>
    <lineage>
        <taxon>Bacteria</taxon>
        <taxon>Bacillati</taxon>
        <taxon>Bacillota</taxon>
        <taxon>Tissierellia</taxon>
        <taxon>Tissierellales</taxon>
        <taxon>Thermohalobacteraceae</taxon>
        <taxon>Anaeromonas</taxon>
    </lineage>
</organism>
<comment type="pathway">
    <text evidence="12">Amino-sugar metabolism; N-acetylmuramate degradation.</text>
</comment>
<dbReference type="GO" id="GO:0097367">
    <property type="term" value="F:carbohydrate derivative binding"/>
    <property type="evidence" value="ECO:0007669"/>
    <property type="project" value="InterPro"/>
</dbReference>
<comment type="pathway">
    <text evidence="5">Amino-sugar metabolism; 1,6-anhydro-N-acetylmuramate degradation.</text>
</comment>
<feature type="active site" evidence="12">
    <location>
        <position position="116"/>
    </location>
</feature>
<dbReference type="AlphaFoldDB" id="A0A942UU91"/>
<dbReference type="SUPFAM" id="SSF53697">
    <property type="entry name" value="SIS domain"/>
    <property type="match status" value="1"/>
</dbReference>
<dbReference type="HAMAP" id="MF_00068">
    <property type="entry name" value="MurQ"/>
    <property type="match status" value="1"/>
</dbReference>
<evidence type="ECO:0000313" key="14">
    <source>
        <dbReference type="EMBL" id="MBS4536884.1"/>
    </source>
</evidence>
<dbReference type="GO" id="GO:0046348">
    <property type="term" value="P:amino sugar catabolic process"/>
    <property type="evidence" value="ECO:0007669"/>
    <property type="project" value="InterPro"/>
</dbReference>
<dbReference type="PANTHER" id="PTHR10088">
    <property type="entry name" value="GLUCOKINASE REGULATORY PROTEIN"/>
    <property type="match status" value="1"/>
</dbReference>
<dbReference type="InterPro" id="IPR001347">
    <property type="entry name" value="SIS_dom"/>
</dbReference>
<evidence type="ECO:0000256" key="10">
    <source>
        <dbReference type="ARBA" id="ARBA00077905"/>
    </source>
</evidence>
<dbReference type="NCBIfam" id="NF003915">
    <property type="entry name" value="PRK05441.1"/>
    <property type="match status" value="1"/>
</dbReference>
<dbReference type="FunFam" id="3.40.50.10490:FF:000014">
    <property type="entry name" value="N-acetylmuramic acid 6-phosphate etherase"/>
    <property type="match status" value="1"/>
</dbReference>
<evidence type="ECO:0000256" key="9">
    <source>
        <dbReference type="ARBA" id="ARBA00070061"/>
    </source>
</evidence>
<dbReference type="GO" id="GO:0016835">
    <property type="term" value="F:carbon-oxygen lyase activity"/>
    <property type="evidence" value="ECO:0007669"/>
    <property type="project" value="UniProtKB-UniRule"/>
</dbReference>
<dbReference type="Proteomes" id="UP000724672">
    <property type="component" value="Unassembled WGS sequence"/>
</dbReference>
<dbReference type="NCBIfam" id="TIGR00274">
    <property type="entry name" value="N-acetylmuramic acid 6-phosphate etherase"/>
    <property type="match status" value="1"/>
</dbReference>
<evidence type="ECO:0000256" key="4">
    <source>
        <dbReference type="ARBA" id="ARBA00051747"/>
    </source>
</evidence>
<gene>
    <name evidence="12 14" type="primary">murQ</name>
    <name evidence="14" type="ORF">GOQ27_00325</name>
</gene>
<sequence length="299" mass="32422">MLSELDRLGTEGVNERTKLIDRMSTIEFLEIMNEEDKQVIEAVNKVIPSIAKLVDYIIDSFKKNGRLIYIGAGTSGRLGILDAVECPPTFGTDPSKVVGLIAGGENAFVQAVEGAEDNYSLGKEDLKSIRLTENDIVIGLSASGRTPYVMGALEYATEIGTVTGSICCNEDSKISKLATVPIELLTGPEVLTGSTRLKAGSAQKMTLNMLSTGAMKGIGKIYKNLMVDLKPTNLKLIERAKGIIMKATDVAYEEAEEFLEASNNNPKIAIVMIKNKCSYEEAQRDLENNSGILYKAIEN</sequence>
<evidence type="ECO:0000256" key="5">
    <source>
        <dbReference type="ARBA" id="ARBA00060595"/>
    </source>
</evidence>
<evidence type="ECO:0000256" key="2">
    <source>
        <dbReference type="ARBA" id="ARBA00023239"/>
    </source>
</evidence>
<dbReference type="EC" id="4.2.1.126" evidence="8 12"/>
<proteinExistence type="inferred from homology"/>
<comment type="miscellaneous">
    <text evidence="12">A lyase-type mechanism (elimination/hydration) is suggested for the cleavage of the lactyl ether bond of MurNAc 6-phosphate, with the formation of an alpha,beta-unsaturated aldehyde intermediate with (E)-stereochemistry, followed by the syn addition of water to give product.</text>
</comment>
<comment type="pathway">
    <text evidence="6">Cell wall biogenesis.</text>
</comment>
<accession>A0A942UU91</accession>
<evidence type="ECO:0000256" key="8">
    <source>
        <dbReference type="ARBA" id="ARBA00067056"/>
    </source>
</evidence>
<dbReference type="NCBIfam" id="NF009222">
    <property type="entry name" value="PRK12570.1"/>
    <property type="match status" value="1"/>
</dbReference>
<dbReference type="Pfam" id="PF22645">
    <property type="entry name" value="GKRP_SIS_N"/>
    <property type="match status" value="1"/>
</dbReference>
<dbReference type="RefSeq" id="WP_203364816.1">
    <property type="nucleotide sequence ID" value="NZ_WSFT01000005.1"/>
</dbReference>
<keyword evidence="3 12" id="KW-0119">Carbohydrate metabolism</keyword>
<comment type="subunit">
    <text evidence="1 12">Homodimer.</text>
</comment>
<feature type="domain" description="SIS" evidence="13">
    <location>
        <begin position="57"/>
        <end position="220"/>
    </location>
</feature>
<dbReference type="InterPro" id="IPR005486">
    <property type="entry name" value="Glucokinase_regulatory_CS"/>
</dbReference>
<dbReference type="PROSITE" id="PS51464">
    <property type="entry name" value="SIS"/>
    <property type="match status" value="1"/>
</dbReference>
<dbReference type="InterPro" id="IPR005488">
    <property type="entry name" value="Etherase_MurQ"/>
</dbReference>
<evidence type="ECO:0000256" key="11">
    <source>
        <dbReference type="ARBA" id="ARBA00084049"/>
    </source>
</evidence>
<evidence type="ECO:0000259" key="13">
    <source>
        <dbReference type="PROSITE" id="PS51464"/>
    </source>
</evidence>
<protein>
    <recommendedName>
        <fullName evidence="9 12">N-acetylmuramic acid 6-phosphate etherase</fullName>
        <shortName evidence="12">MurNAc-6-P etherase</shortName>
        <ecNumber evidence="8 12">4.2.1.126</ecNumber>
    </recommendedName>
    <alternativeName>
        <fullName evidence="11 12">N-acetylmuramic acid 6-phosphate hydrolase</fullName>
    </alternativeName>
    <alternativeName>
        <fullName evidence="10 12">N-acetylmuramic acid 6-phosphate lyase</fullName>
    </alternativeName>
</protein>
<evidence type="ECO:0000256" key="7">
    <source>
        <dbReference type="ARBA" id="ARBA00061234"/>
    </source>
</evidence>
<evidence type="ECO:0000256" key="6">
    <source>
        <dbReference type="ARBA" id="ARBA00060672"/>
    </source>
</evidence>
<dbReference type="Gene3D" id="1.10.8.1080">
    <property type="match status" value="1"/>
</dbReference>
<evidence type="ECO:0000256" key="1">
    <source>
        <dbReference type="ARBA" id="ARBA00011738"/>
    </source>
</evidence>
<dbReference type="InterPro" id="IPR046348">
    <property type="entry name" value="SIS_dom_sf"/>
</dbReference>
<dbReference type="EMBL" id="WSFT01000005">
    <property type="protein sequence ID" value="MBS4536884.1"/>
    <property type="molecule type" value="Genomic_DNA"/>
</dbReference>
<dbReference type="GO" id="GO:0016803">
    <property type="term" value="F:ether hydrolase activity"/>
    <property type="evidence" value="ECO:0007669"/>
    <property type="project" value="TreeGrafter"/>
</dbReference>
<dbReference type="PANTHER" id="PTHR10088:SF4">
    <property type="entry name" value="GLUCOKINASE REGULATORY PROTEIN"/>
    <property type="match status" value="1"/>
</dbReference>
<name>A0A942UU91_9FIRM</name>
<keyword evidence="15" id="KW-1185">Reference proteome</keyword>
<comment type="similarity">
    <text evidence="7 12">Belongs to the GCKR-like family. MurNAc-6-P etherase subfamily.</text>
</comment>
<dbReference type="Gene3D" id="3.40.50.10490">
    <property type="entry name" value="Glucose-6-phosphate isomerase like protein, domain 1"/>
    <property type="match status" value="1"/>
</dbReference>
<dbReference type="GO" id="GO:0009254">
    <property type="term" value="P:peptidoglycan turnover"/>
    <property type="evidence" value="ECO:0007669"/>
    <property type="project" value="TreeGrafter"/>
</dbReference>
<comment type="caution">
    <text evidence="14">The sequence shown here is derived from an EMBL/GenBank/DDBJ whole genome shotgun (WGS) entry which is preliminary data.</text>
</comment>
<feature type="active site" description="Proton donor" evidence="12">
    <location>
        <position position="85"/>
    </location>
</feature>
<dbReference type="FunFam" id="1.10.8.1080:FF:000001">
    <property type="entry name" value="N-acetylmuramic acid 6-phosphate etherase"/>
    <property type="match status" value="1"/>
</dbReference>
<evidence type="ECO:0000256" key="3">
    <source>
        <dbReference type="ARBA" id="ARBA00023277"/>
    </source>
</evidence>
<dbReference type="PROSITE" id="PS01272">
    <property type="entry name" value="GCKR"/>
    <property type="match status" value="1"/>
</dbReference>